<dbReference type="InterPro" id="IPR050248">
    <property type="entry name" value="Polysacc_deacetylase_ArnD"/>
</dbReference>
<dbReference type="NCBIfam" id="TIGR02764">
    <property type="entry name" value="spore_ybaN_pdaB"/>
    <property type="match status" value="1"/>
</dbReference>
<protein>
    <submittedName>
        <fullName evidence="3">Polysaccharide deacetylase family sporulation protein PdaB</fullName>
    </submittedName>
</protein>
<dbReference type="InterPro" id="IPR011330">
    <property type="entry name" value="Glyco_hydro/deAcase_b/a-brl"/>
</dbReference>
<dbReference type="Gene3D" id="3.20.20.370">
    <property type="entry name" value="Glycoside hydrolase/deacetylase"/>
    <property type="match status" value="1"/>
</dbReference>
<evidence type="ECO:0000259" key="2">
    <source>
        <dbReference type="PROSITE" id="PS51677"/>
    </source>
</evidence>
<dbReference type="PANTHER" id="PTHR10587:SF128">
    <property type="entry name" value="POLYSACCHARIDE DEACETYLASE PDAB-RELATED"/>
    <property type="match status" value="1"/>
</dbReference>
<dbReference type="Proteomes" id="UP000608071">
    <property type="component" value="Unassembled WGS sequence"/>
</dbReference>
<feature type="transmembrane region" description="Helical" evidence="1">
    <location>
        <begin position="16"/>
        <end position="32"/>
    </location>
</feature>
<dbReference type="Pfam" id="PF01522">
    <property type="entry name" value="Polysacc_deac_1"/>
    <property type="match status" value="1"/>
</dbReference>
<feature type="domain" description="NodB homology" evidence="2">
    <location>
        <begin position="58"/>
        <end position="238"/>
    </location>
</feature>
<dbReference type="RefSeq" id="WP_191804569.1">
    <property type="nucleotide sequence ID" value="NZ_JACSQL010000018.1"/>
</dbReference>
<organism evidence="3 4">
    <name type="scientific">Paenibacillus gallinarum</name>
    <dbReference type="NCBI Taxonomy" id="2762232"/>
    <lineage>
        <taxon>Bacteria</taxon>
        <taxon>Bacillati</taxon>
        <taxon>Bacillota</taxon>
        <taxon>Bacilli</taxon>
        <taxon>Bacillales</taxon>
        <taxon>Paenibacillaceae</taxon>
        <taxon>Paenibacillus</taxon>
    </lineage>
</organism>
<keyword evidence="1" id="KW-0812">Transmembrane</keyword>
<reference evidence="3 4" key="1">
    <citation type="submission" date="2020-08" db="EMBL/GenBank/DDBJ databases">
        <title>A Genomic Blueprint of the Chicken Gut Microbiome.</title>
        <authorList>
            <person name="Gilroy R."/>
            <person name="Ravi A."/>
            <person name="Getino M."/>
            <person name="Pursley I."/>
            <person name="Horton D.L."/>
            <person name="Alikhan N.-F."/>
            <person name="Baker D."/>
            <person name="Gharbi K."/>
            <person name="Hall N."/>
            <person name="Watson M."/>
            <person name="Adriaenssens E.M."/>
            <person name="Foster-Nyarko E."/>
            <person name="Jarju S."/>
            <person name="Secka A."/>
            <person name="Antonio M."/>
            <person name="Oren A."/>
            <person name="Chaudhuri R."/>
            <person name="La Ragione R.M."/>
            <person name="Hildebrand F."/>
            <person name="Pallen M.J."/>
        </authorList>
    </citation>
    <scope>NUCLEOTIDE SEQUENCE [LARGE SCALE GENOMIC DNA]</scope>
    <source>
        <strain evidence="3 4">Sa2BVA9</strain>
    </source>
</reference>
<evidence type="ECO:0000313" key="3">
    <source>
        <dbReference type="EMBL" id="MBD7970997.1"/>
    </source>
</evidence>
<proteinExistence type="predicted"/>
<keyword evidence="1" id="KW-0472">Membrane</keyword>
<name>A0ABR8T5I8_9BACL</name>
<keyword evidence="1" id="KW-1133">Transmembrane helix</keyword>
<dbReference type="SUPFAM" id="SSF88713">
    <property type="entry name" value="Glycoside hydrolase/deacetylase"/>
    <property type="match status" value="1"/>
</dbReference>
<dbReference type="EMBL" id="JACSQL010000018">
    <property type="protein sequence ID" value="MBD7970997.1"/>
    <property type="molecule type" value="Genomic_DNA"/>
</dbReference>
<keyword evidence="4" id="KW-1185">Reference proteome</keyword>
<dbReference type="PANTHER" id="PTHR10587">
    <property type="entry name" value="GLYCOSYL TRANSFERASE-RELATED"/>
    <property type="match status" value="1"/>
</dbReference>
<evidence type="ECO:0000313" key="4">
    <source>
        <dbReference type="Proteomes" id="UP000608071"/>
    </source>
</evidence>
<dbReference type="InterPro" id="IPR014132">
    <property type="entry name" value="PdaB-like"/>
</dbReference>
<gene>
    <name evidence="3" type="primary">pdaB</name>
    <name evidence="3" type="ORF">H9647_23295</name>
</gene>
<sequence>MNSYFYVLNGRKIKKFLIVFAAAIFTLGIIYVETENVSVFSEGGGSPTAVYSVPTEKKLIALTFDISWGDKRTEPILKVLEDKNVQKATFFLSAPWSKTHPDMVTTIKDAGFEIGSHGYKHVNYSSLTEEEIQKQISTAHSILTDVSGKEPNLIRLPNGDFDKRVLRIADNLNYQVVQWDTDSLDWKNPGVDQIVNRVVSKAHPGDIVLLHASDSVKQTHEALPIIIDQLRQKGYEFVTVSELINQSNVKGTEVRDQAFIDQQIEDAAGL</sequence>
<dbReference type="InterPro" id="IPR002509">
    <property type="entry name" value="NODB_dom"/>
</dbReference>
<evidence type="ECO:0000256" key="1">
    <source>
        <dbReference type="SAM" id="Phobius"/>
    </source>
</evidence>
<accession>A0ABR8T5I8</accession>
<dbReference type="PROSITE" id="PS51677">
    <property type="entry name" value="NODB"/>
    <property type="match status" value="1"/>
</dbReference>
<comment type="caution">
    <text evidence="3">The sequence shown here is derived from an EMBL/GenBank/DDBJ whole genome shotgun (WGS) entry which is preliminary data.</text>
</comment>